<keyword evidence="6" id="KW-0131">Cell cycle</keyword>
<dbReference type="InterPro" id="IPR050486">
    <property type="entry name" value="Mannose-1P_guanyltransferase"/>
</dbReference>
<dbReference type="GO" id="GO:0005525">
    <property type="term" value="F:GTP binding"/>
    <property type="evidence" value="ECO:0007669"/>
    <property type="project" value="UniProtKB-KW"/>
</dbReference>
<comment type="caution">
    <text evidence="10">The sequence shown here is derived from an EMBL/GenBank/DDBJ whole genome shotgun (WGS) entry which is preliminary data.</text>
</comment>
<evidence type="ECO:0000313" key="10">
    <source>
        <dbReference type="EMBL" id="GMG42091.1"/>
    </source>
</evidence>
<evidence type="ECO:0000256" key="8">
    <source>
        <dbReference type="ARBA" id="ARBA00047343"/>
    </source>
</evidence>
<comment type="catalytic activity">
    <reaction evidence="8">
        <text>alpha-D-mannose 1-phosphate + GTP + H(+) = GDP-alpha-D-mannose + diphosphate</text>
        <dbReference type="Rhea" id="RHEA:15229"/>
        <dbReference type="ChEBI" id="CHEBI:15378"/>
        <dbReference type="ChEBI" id="CHEBI:33019"/>
        <dbReference type="ChEBI" id="CHEBI:37565"/>
        <dbReference type="ChEBI" id="CHEBI:57527"/>
        <dbReference type="ChEBI" id="CHEBI:58409"/>
        <dbReference type="EC" id="2.7.7.13"/>
    </reaction>
</comment>
<dbReference type="GO" id="GO:0009298">
    <property type="term" value="P:GDP-mannose biosynthetic process"/>
    <property type="evidence" value="ECO:0007669"/>
    <property type="project" value="InterPro"/>
</dbReference>
<evidence type="ECO:0000313" key="11">
    <source>
        <dbReference type="Proteomes" id="UP001165063"/>
    </source>
</evidence>
<dbReference type="Pfam" id="PF00483">
    <property type="entry name" value="NTP_transferase"/>
    <property type="match status" value="1"/>
</dbReference>
<dbReference type="OrthoDB" id="1733332at2759"/>
<dbReference type="SUPFAM" id="SSF53448">
    <property type="entry name" value="Nucleotide-diphospho-sugar transferases"/>
    <property type="match status" value="1"/>
</dbReference>
<dbReference type="EMBL" id="BSXU01004246">
    <property type="protein sequence ID" value="GMG42091.1"/>
    <property type="molecule type" value="Genomic_DNA"/>
</dbReference>
<dbReference type="InterPro" id="IPR029044">
    <property type="entry name" value="Nucleotide-diphossugar_trans"/>
</dbReference>
<name>A0A9W7DIU9_AMBMO</name>
<evidence type="ECO:0000256" key="5">
    <source>
        <dbReference type="ARBA" id="ARBA00023134"/>
    </source>
</evidence>
<dbReference type="Gene3D" id="3.90.550.10">
    <property type="entry name" value="Spore Coat Polysaccharide Biosynthesis Protein SpsA, Chain A"/>
    <property type="match status" value="1"/>
</dbReference>
<evidence type="ECO:0000256" key="1">
    <source>
        <dbReference type="ARBA" id="ARBA00004823"/>
    </source>
</evidence>
<dbReference type="GO" id="GO:0004475">
    <property type="term" value="F:mannose-1-phosphate guanylyltransferase (GTP) activity"/>
    <property type="evidence" value="ECO:0007669"/>
    <property type="project" value="UniProtKB-EC"/>
</dbReference>
<evidence type="ECO:0000259" key="9">
    <source>
        <dbReference type="Pfam" id="PF00483"/>
    </source>
</evidence>
<protein>
    <recommendedName>
        <fullName evidence="3">mannose-1-phosphate guanylyltransferase</fullName>
        <ecNumber evidence="3">2.7.7.13</ecNumber>
    </recommendedName>
</protein>
<dbReference type="InterPro" id="IPR005835">
    <property type="entry name" value="NTP_transferase_dom"/>
</dbReference>
<dbReference type="EC" id="2.7.7.13" evidence="3"/>
<dbReference type="AlphaFoldDB" id="A0A9W7DIU9"/>
<gene>
    <name evidence="10" type="ORF">Amon01_000657800</name>
</gene>
<dbReference type="Proteomes" id="UP001165063">
    <property type="component" value="Unassembled WGS sequence"/>
</dbReference>
<evidence type="ECO:0000256" key="2">
    <source>
        <dbReference type="ARBA" id="ARBA00007274"/>
    </source>
</evidence>
<keyword evidence="5" id="KW-0547">Nucleotide-binding</keyword>
<organism evidence="10 11">
    <name type="scientific">Ambrosiozyma monospora</name>
    <name type="common">Yeast</name>
    <name type="synonym">Endomycopsis monosporus</name>
    <dbReference type="NCBI Taxonomy" id="43982"/>
    <lineage>
        <taxon>Eukaryota</taxon>
        <taxon>Fungi</taxon>
        <taxon>Dikarya</taxon>
        <taxon>Ascomycota</taxon>
        <taxon>Saccharomycotina</taxon>
        <taxon>Pichiomycetes</taxon>
        <taxon>Pichiales</taxon>
        <taxon>Pichiaceae</taxon>
        <taxon>Ambrosiozyma</taxon>
    </lineage>
</organism>
<keyword evidence="5" id="KW-0342">GTP-binding</keyword>
<comment type="pathway">
    <text evidence="1">Nucleotide-sugar biosynthesis; GDP-alpha-D-mannose biosynthesis; GDP-alpha-D-mannose from alpha-D-mannose 1-phosphate (GTP route): step 1/1.</text>
</comment>
<dbReference type="PANTHER" id="PTHR22572">
    <property type="entry name" value="SUGAR-1-PHOSPHATE GUANYL TRANSFERASE"/>
    <property type="match status" value="1"/>
</dbReference>
<comment type="function">
    <text evidence="7">Involved in cell wall synthesis where it is required for glycosylation. Involved in cell cycle progression through cell-size checkpoint.</text>
</comment>
<reference evidence="10" key="1">
    <citation type="submission" date="2023-04" db="EMBL/GenBank/DDBJ databases">
        <title>Ambrosiozyma monospora NBRC 1965.</title>
        <authorList>
            <person name="Ichikawa N."/>
            <person name="Sato H."/>
            <person name="Tonouchi N."/>
        </authorList>
    </citation>
    <scope>NUCLEOTIDE SEQUENCE</scope>
    <source>
        <strain evidence="10">NBRC 1965</strain>
    </source>
</reference>
<keyword evidence="4" id="KW-0808">Transferase</keyword>
<comment type="similarity">
    <text evidence="2">Belongs to the transferase hexapeptide repeat family.</text>
</comment>
<evidence type="ECO:0000256" key="4">
    <source>
        <dbReference type="ARBA" id="ARBA00022679"/>
    </source>
</evidence>
<evidence type="ECO:0000256" key="7">
    <source>
        <dbReference type="ARBA" id="ARBA00024813"/>
    </source>
</evidence>
<feature type="domain" description="Nucleotidyl transferase" evidence="9">
    <location>
        <begin position="2"/>
        <end position="233"/>
    </location>
</feature>
<evidence type="ECO:0000256" key="3">
    <source>
        <dbReference type="ARBA" id="ARBA00012387"/>
    </source>
</evidence>
<keyword evidence="11" id="KW-1185">Reference proteome</keyword>
<dbReference type="FunFam" id="3.90.550.10:FF:000013">
    <property type="entry name" value="mannose-1-phosphate guanyltransferase beta"/>
    <property type="match status" value="1"/>
</dbReference>
<dbReference type="InterPro" id="IPR045233">
    <property type="entry name" value="GMPPB_N"/>
</dbReference>
<proteinExistence type="inferred from homology"/>
<evidence type="ECO:0000256" key="6">
    <source>
        <dbReference type="ARBA" id="ARBA00023306"/>
    </source>
</evidence>
<accession>A0A9W7DIU9</accession>
<dbReference type="CDD" id="cd06425">
    <property type="entry name" value="M1P_guanylylT_B_like_N"/>
    <property type="match status" value="1"/>
</dbReference>
<sequence>MKGLILVGGYGTRLRPLTLSIPKPLVEFGNRPMILHQIEALAAAGCTDIVLAVNYKPEVMVGALKQYEEEYGVSITFSVEEEPLGTAGPLKLAEKVLKKDDTPIFVLNSDVICEYPLADLLKFHNNHGGEATIVATKVDEPSKYGVIVHDRDVPNLIERFVEKPVEFVGNRINAGIYVINPTVIDLIELKPTSIEQETFPQLVEKKSLFSYDLQGYWMDVGQPKDFLSGMCLYLTALAKKDPKKLATGEFVNGNVLIDPSAKIGKGYLPS</sequence>